<feature type="transmembrane region" description="Helical" evidence="1">
    <location>
        <begin position="12"/>
        <end position="31"/>
    </location>
</feature>
<feature type="transmembrane region" description="Helical" evidence="1">
    <location>
        <begin position="245"/>
        <end position="270"/>
    </location>
</feature>
<feature type="transmembrane region" description="Helical" evidence="1">
    <location>
        <begin position="360"/>
        <end position="378"/>
    </location>
</feature>
<name>A0A327WYF7_LARAB</name>
<feature type="transmembrane region" description="Helical" evidence="1">
    <location>
        <begin position="43"/>
        <end position="63"/>
    </location>
</feature>
<proteinExistence type="predicted"/>
<protein>
    <recommendedName>
        <fullName evidence="4">Dolichyl-phosphate-mannose-protein mannosyltransferase</fullName>
    </recommendedName>
</protein>
<evidence type="ECO:0000313" key="3">
    <source>
        <dbReference type="Proteomes" id="UP000248790"/>
    </source>
</evidence>
<feature type="transmembrane region" description="Helical" evidence="1">
    <location>
        <begin position="334"/>
        <end position="353"/>
    </location>
</feature>
<keyword evidence="1" id="KW-1133">Transmembrane helix</keyword>
<keyword evidence="3" id="KW-1185">Reference proteome</keyword>
<feature type="transmembrane region" description="Helical" evidence="1">
    <location>
        <begin position="276"/>
        <end position="298"/>
    </location>
</feature>
<dbReference type="AlphaFoldDB" id="A0A327WYF7"/>
<evidence type="ECO:0008006" key="4">
    <source>
        <dbReference type="Google" id="ProtNLM"/>
    </source>
</evidence>
<sequence length="554" mass="62929">MLAANLLKNPVFWEVAGWLAFLIVGGLFIASDFRHRLSRWQQLGLLVVLVGLLVTNRLLLLFFNRELNPDESQMLSQAITLWHHPVYWRSTDGATMGPLSSYFASIPAYWGSALDYLAIRRTGFLCLLVSVITGYFTLENFFRPRTARLALLPGVAFLAFAYQLDFLHATNEQLSLALLGLAFWQYSRLWKRQSFDSVSGLFVLGFICSLVPFAKLQGAPPALVIAAAALIGLLGLRKRLDPAQFWVAFGGLLAGGLAFPLLVVFLTWQFEVFDDFLQFYLFGNLNYSAGASFWDYLLRFPVYVYHNLDFLFFLIQSFALLLGWVLFSEGRKKHNGLLIFALASIITAGYAVIKPGNEFGHYLLYLIFPVCLLNAWLIDSLQAPFHTLVWVLLILVSIGIKSALQRGDLAKEPLNALRQQPFGFRTLFVSTPAREILKYARPGEDLVVWGWAPTYNIQTQMPQGVADNHTIRCMLGSPEAQSRHRARYLRNIQTSRPPVFADAVGPNSFWLNNRATQGYENFPELKRFIDANYRYIGDVENTRIYVRTDRYQQP</sequence>
<feature type="transmembrane region" description="Helical" evidence="1">
    <location>
        <begin position="118"/>
        <end position="138"/>
    </location>
</feature>
<accession>A0A327WYF7</accession>
<feature type="transmembrane region" description="Helical" evidence="1">
    <location>
        <begin position="384"/>
        <end position="404"/>
    </location>
</feature>
<dbReference type="EMBL" id="QLMC01000003">
    <property type="protein sequence ID" value="RAJ97776.1"/>
    <property type="molecule type" value="Genomic_DNA"/>
</dbReference>
<dbReference type="Proteomes" id="UP000248790">
    <property type="component" value="Unassembled WGS sequence"/>
</dbReference>
<dbReference type="OrthoDB" id="9255519at2"/>
<feature type="transmembrane region" description="Helical" evidence="1">
    <location>
        <begin position="197"/>
        <end position="213"/>
    </location>
</feature>
<keyword evidence="1" id="KW-0812">Transmembrane</keyword>
<evidence type="ECO:0000256" key="1">
    <source>
        <dbReference type="SAM" id="Phobius"/>
    </source>
</evidence>
<organism evidence="2 3">
    <name type="scientific">Larkinella arboricola</name>
    <dbReference type="NCBI Taxonomy" id="643671"/>
    <lineage>
        <taxon>Bacteria</taxon>
        <taxon>Pseudomonadati</taxon>
        <taxon>Bacteroidota</taxon>
        <taxon>Cytophagia</taxon>
        <taxon>Cytophagales</taxon>
        <taxon>Spirosomataceae</taxon>
        <taxon>Larkinella</taxon>
    </lineage>
</organism>
<feature type="transmembrane region" description="Helical" evidence="1">
    <location>
        <begin position="310"/>
        <end position="328"/>
    </location>
</feature>
<gene>
    <name evidence="2" type="ORF">LX87_02681</name>
</gene>
<reference evidence="2 3" key="1">
    <citation type="submission" date="2018-06" db="EMBL/GenBank/DDBJ databases">
        <title>Genomic Encyclopedia of Archaeal and Bacterial Type Strains, Phase II (KMG-II): from individual species to whole genera.</title>
        <authorList>
            <person name="Goeker M."/>
        </authorList>
    </citation>
    <scope>NUCLEOTIDE SEQUENCE [LARGE SCALE GENOMIC DNA]</scope>
    <source>
        <strain evidence="2 3">DSM 21851</strain>
    </source>
</reference>
<comment type="caution">
    <text evidence="2">The sequence shown here is derived from an EMBL/GenBank/DDBJ whole genome shotgun (WGS) entry which is preliminary data.</text>
</comment>
<dbReference type="RefSeq" id="WP_111628739.1">
    <property type="nucleotide sequence ID" value="NZ_QLMC01000003.1"/>
</dbReference>
<feature type="transmembrane region" description="Helical" evidence="1">
    <location>
        <begin position="219"/>
        <end position="236"/>
    </location>
</feature>
<evidence type="ECO:0000313" key="2">
    <source>
        <dbReference type="EMBL" id="RAJ97776.1"/>
    </source>
</evidence>
<keyword evidence="1" id="KW-0472">Membrane</keyword>